<gene>
    <name evidence="1" type="ORF">ERS417307_03930</name>
</gene>
<dbReference type="Proteomes" id="UP000095419">
    <property type="component" value="Unassembled WGS sequence"/>
</dbReference>
<dbReference type="EMBL" id="CYZF01000015">
    <property type="protein sequence ID" value="CUP55343.1"/>
    <property type="molecule type" value="Genomic_DNA"/>
</dbReference>
<evidence type="ECO:0000313" key="1">
    <source>
        <dbReference type="EMBL" id="CUP55343.1"/>
    </source>
</evidence>
<reference evidence="1 2" key="1">
    <citation type="submission" date="2015-09" db="EMBL/GenBank/DDBJ databases">
        <authorList>
            <consortium name="Pathogen Informatics"/>
        </authorList>
    </citation>
    <scope>NUCLEOTIDE SEQUENCE [LARGE SCALE GENOMIC DNA]</scope>
    <source>
        <strain evidence="1 2">2789STDY5608791</strain>
    </source>
</reference>
<evidence type="ECO:0000313" key="2">
    <source>
        <dbReference type="Proteomes" id="UP000095419"/>
    </source>
</evidence>
<dbReference type="AlphaFoldDB" id="A0A174P2R0"/>
<sequence length="570" mass="62462">MVLHGARPVLLGGQAPGLRDVVVHQHTVLVRSTVGIGRNGGYLVSISVLQPFHLKSNIPLQVFFGRCTLAFHQQIGKREVPLRLVLEEDFQITRHARRVHQVRERLVYHKHVVQQLRGIEVDIHTLTVQHEVDVFLRKLLVGGHQLVDIVLLYGFRRQCTVVDTQPVQVEVGIIATQHNLAVIAEVVVVLVGILPVLLAVDVDGHNVEPCIPVGIGHHDYCQADTHTVVYRYVLRRALLHGLGEEGYVLARHAQAYVVLRNGDDVLAGIRGILHLEVDFDGLAPAGGFRGEGAVVYHGPAAGEYLQCLHSVGVSRPSVVAPVQVAPLYRYGRLVHLVDDAPVIRLRVGTGPRIDIECGACRSRIAQRVVHRQDNGFRQGIRTVRHADCDAEVGIVIRLHLHRVGEGVPCVRHDGVILRTVHLHAASGDGEPCLGQCGRTVVDGVVEHRVVLPIGELFRHVVHAHKLHGFAGRTDAHDVDRYGFCLDGIVGVGKIETHVVYARRSRMLQQVDIRSIQIHGCAYRLVVALAVAVAGDGQVQCFVDVTVDYHRDVDVPGEGGPPGEVRGADAQ</sequence>
<protein>
    <submittedName>
        <fullName evidence="1">Uncharacterized protein</fullName>
    </submittedName>
</protein>
<name>A0A174P2R0_BACUN</name>
<organism evidence="1 2">
    <name type="scientific">Bacteroides uniformis</name>
    <dbReference type="NCBI Taxonomy" id="820"/>
    <lineage>
        <taxon>Bacteria</taxon>
        <taxon>Pseudomonadati</taxon>
        <taxon>Bacteroidota</taxon>
        <taxon>Bacteroidia</taxon>
        <taxon>Bacteroidales</taxon>
        <taxon>Bacteroidaceae</taxon>
        <taxon>Bacteroides</taxon>
    </lineage>
</organism>
<accession>A0A174P2R0</accession>
<proteinExistence type="predicted"/>